<reference evidence="2" key="1">
    <citation type="submission" date="2021-12" db="EMBL/GenBank/DDBJ databases">
        <authorList>
            <person name="Criscuolo A."/>
        </authorList>
    </citation>
    <scope>NUCLEOTIDE SEQUENCE</scope>
    <source>
        <strain evidence="2">CIP111894</strain>
    </source>
</reference>
<keyword evidence="1" id="KW-0812">Transmembrane</keyword>
<dbReference type="EMBL" id="CAKMAB010000004">
    <property type="protein sequence ID" value="CAH1054988.1"/>
    <property type="molecule type" value="Genomic_DNA"/>
</dbReference>
<sequence>MKKIVVLSTISLFLLAISFNPLFNYIREYIVSDQINQRYEINHAEKGYNTLNVQELTVDNKRIKILEENTGRKAELTLWDEEENVPPGDIVKVQFLLNDQKISTSDEVWLSNRERGSRYFSWIDILTVKDRKTGEKEISIVQRLTDDSQPMDKRKWKIITISHDGSIEEKVLSYAQRSDNHLGVKLIEFSGTSLMGMGFYSDISKSYPSVLFPLIYPFLTGVVGIFLLIIIVVQFLIELRDRRVIRKNGRQ</sequence>
<proteinExistence type="predicted"/>
<evidence type="ECO:0000256" key="1">
    <source>
        <dbReference type="SAM" id="Phobius"/>
    </source>
</evidence>
<gene>
    <name evidence="2" type="ORF">PAECIP111894_01138</name>
</gene>
<dbReference type="RefSeq" id="WP_234532210.1">
    <property type="nucleotide sequence ID" value="NZ_CAKMAB010000004.1"/>
</dbReference>
<evidence type="ECO:0000313" key="2">
    <source>
        <dbReference type="EMBL" id="CAH1054988.1"/>
    </source>
</evidence>
<comment type="caution">
    <text evidence="2">The sequence shown here is derived from an EMBL/GenBank/DDBJ whole genome shotgun (WGS) entry which is preliminary data.</text>
</comment>
<keyword evidence="1" id="KW-1133">Transmembrane helix</keyword>
<accession>A0ABM9B931</accession>
<evidence type="ECO:0000313" key="3">
    <source>
        <dbReference type="Proteomes" id="UP000838749"/>
    </source>
</evidence>
<protein>
    <submittedName>
        <fullName evidence="2">Uncharacterized protein</fullName>
    </submittedName>
</protein>
<name>A0ABM9B931_9BACL</name>
<keyword evidence="1" id="KW-0472">Membrane</keyword>
<dbReference type="Proteomes" id="UP000838749">
    <property type="component" value="Unassembled WGS sequence"/>
</dbReference>
<organism evidence="2 3">
    <name type="scientific">Paenibacillus pseudetheri</name>
    <dbReference type="NCBI Taxonomy" id="2897682"/>
    <lineage>
        <taxon>Bacteria</taxon>
        <taxon>Bacillati</taxon>
        <taxon>Bacillota</taxon>
        <taxon>Bacilli</taxon>
        <taxon>Bacillales</taxon>
        <taxon>Paenibacillaceae</taxon>
        <taxon>Paenibacillus</taxon>
    </lineage>
</organism>
<keyword evidence="3" id="KW-1185">Reference proteome</keyword>
<feature type="transmembrane region" description="Helical" evidence="1">
    <location>
        <begin position="214"/>
        <end position="237"/>
    </location>
</feature>